<dbReference type="Proteomes" id="UP000652755">
    <property type="component" value="Unassembled WGS sequence"/>
</dbReference>
<evidence type="ECO:0000313" key="2">
    <source>
        <dbReference type="Proteomes" id="UP000652755"/>
    </source>
</evidence>
<dbReference type="RefSeq" id="WP_379016360.1">
    <property type="nucleotide sequence ID" value="NZ_JBHRVK010000001.1"/>
</dbReference>
<name>A0ABR7KXV4_9SPHI</name>
<protein>
    <submittedName>
        <fullName evidence="1">Uncharacterized protein</fullName>
    </submittedName>
</protein>
<organism evidence="1 2">
    <name type="scientific">Pedobacter fastidiosus</name>
    <dbReference type="NCBI Taxonomy" id="2765361"/>
    <lineage>
        <taxon>Bacteria</taxon>
        <taxon>Pseudomonadati</taxon>
        <taxon>Bacteroidota</taxon>
        <taxon>Sphingobacteriia</taxon>
        <taxon>Sphingobacteriales</taxon>
        <taxon>Sphingobacteriaceae</taxon>
        <taxon>Pedobacter</taxon>
    </lineage>
</organism>
<comment type="caution">
    <text evidence="1">The sequence shown here is derived from an EMBL/GenBank/DDBJ whole genome shotgun (WGS) entry which is preliminary data.</text>
</comment>
<sequence>MITAKAQSSDCLRFRIGKFKMIYQGKSLIINRDANHQYEYYDDNKLPIEYKIKWISNCSYTLQPDKTILRFSNISKSALITVKIISYSGNTYKIKATSNFNKQVLESEITKIN</sequence>
<proteinExistence type="predicted"/>
<reference evidence="1 2" key="1">
    <citation type="submission" date="2020-08" db="EMBL/GenBank/DDBJ databases">
        <authorList>
            <person name="Sun Q."/>
            <person name="Inoue M."/>
        </authorList>
    </citation>
    <scope>NUCLEOTIDE SEQUENCE [LARGE SCALE GENOMIC DNA]</scope>
    <source>
        <strain evidence="1 2">CCM 8938</strain>
    </source>
</reference>
<evidence type="ECO:0000313" key="1">
    <source>
        <dbReference type="EMBL" id="MBC6112954.1"/>
    </source>
</evidence>
<dbReference type="EMBL" id="JACRYL010000031">
    <property type="protein sequence ID" value="MBC6112954.1"/>
    <property type="molecule type" value="Genomic_DNA"/>
</dbReference>
<gene>
    <name evidence="1" type="ORF">H7U22_21245</name>
</gene>
<accession>A0ABR7KXV4</accession>
<keyword evidence="2" id="KW-1185">Reference proteome</keyword>